<name>F9XM77_ZYMTI</name>
<evidence type="ECO:0000313" key="1">
    <source>
        <dbReference type="EMBL" id="EGP83438.1"/>
    </source>
</evidence>
<sequence length="90" mass="9879">MVKITGYDSNSSVIFRIKAVHRLHFAVGVGEAIEQNPIVYEITLYDRAVGSRDGILVMAVVGRFSWESAARVGQDREAEELESVSAEHGS</sequence>
<reference evidence="1 2" key="1">
    <citation type="journal article" date="2011" name="PLoS Genet.">
        <title>Finished genome of the fungal wheat pathogen Mycosphaerella graminicola reveals dispensome structure, chromosome plasticity, and stealth pathogenesis.</title>
        <authorList>
            <person name="Goodwin S.B."/>
            <person name="Ben M'barek S."/>
            <person name="Dhillon B."/>
            <person name="Wittenberg A.H.J."/>
            <person name="Crane C.F."/>
            <person name="Hane J.K."/>
            <person name="Foster A.J."/>
            <person name="Van der Lee T.A.J."/>
            <person name="Grimwood J."/>
            <person name="Aerts A."/>
            <person name="Antoniw J."/>
            <person name="Bailey A."/>
            <person name="Bluhm B."/>
            <person name="Bowler J."/>
            <person name="Bristow J."/>
            <person name="van der Burgt A."/>
            <person name="Canto-Canche B."/>
            <person name="Churchill A.C.L."/>
            <person name="Conde-Ferraez L."/>
            <person name="Cools H.J."/>
            <person name="Coutinho P.M."/>
            <person name="Csukai M."/>
            <person name="Dehal P."/>
            <person name="De Wit P."/>
            <person name="Donzelli B."/>
            <person name="van de Geest H.C."/>
            <person name="van Ham R.C.H.J."/>
            <person name="Hammond-Kosack K.E."/>
            <person name="Henrissat B."/>
            <person name="Kilian A."/>
            <person name="Kobayashi A.K."/>
            <person name="Koopmann E."/>
            <person name="Kourmpetis Y."/>
            <person name="Kuzniar A."/>
            <person name="Lindquist E."/>
            <person name="Lombard V."/>
            <person name="Maliepaard C."/>
            <person name="Martins N."/>
            <person name="Mehrabi R."/>
            <person name="Nap J.P.H."/>
            <person name="Ponomarenko A."/>
            <person name="Rudd J.J."/>
            <person name="Salamov A."/>
            <person name="Schmutz J."/>
            <person name="Schouten H.J."/>
            <person name="Shapiro H."/>
            <person name="Stergiopoulos I."/>
            <person name="Torriani S.F.F."/>
            <person name="Tu H."/>
            <person name="de Vries R.P."/>
            <person name="Waalwijk C."/>
            <person name="Ware S.B."/>
            <person name="Wiebenga A."/>
            <person name="Zwiers L.-H."/>
            <person name="Oliver R.P."/>
            <person name="Grigoriev I.V."/>
            <person name="Kema G.H.J."/>
        </authorList>
    </citation>
    <scope>NUCLEOTIDE SEQUENCE [LARGE SCALE GENOMIC DNA]</scope>
    <source>
        <strain evidence="2">CBS 115943 / IPO323</strain>
    </source>
</reference>
<protein>
    <submittedName>
        <fullName evidence="1">Uncharacterized protein</fullName>
    </submittedName>
</protein>
<dbReference type="RefSeq" id="XP_003848462.1">
    <property type="nucleotide sequence ID" value="XM_003848414.1"/>
</dbReference>
<evidence type="ECO:0000313" key="2">
    <source>
        <dbReference type="Proteomes" id="UP000008062"/>
    </source>
</evidence>
<organism evidence="1 2">
    <name type="scientific">Zymoseptoria tritici (strain CBS 115943 / IPO323)</name>
    <name type="common">Speckled leaf blotch fungus</name>
    <name type="synonym">Septoria tritici</name>
    <dbReference type="NCBI Taxonomy" id="336722"/>
    <lineage>
        <taxon>Eukaryota</taxon>
        <taxon>Fungi</taxon>
        <taxon>Dikarya</taxon>
        <taxon>Ascomycota</taxon>
        <taxon>Pezizomycotina</taxon>
        <taxon>Dothideomycetes</taxon>
        <taxon>Dothideomycetidae</taxon>
        <taxon>Mycosphaerellales</taxon>
        <taxon>Mycosphaerellaceae</taxon>
        <taxon>Zymoseptoria</taxon>
    </lineage>
</organism>
<keyword evidence="2" id="KW-1185">Reference proteome</keyword>
<dbReference type="AlphaFoldDB" id="F9XM77"/>
<dbReference type="InParanoid" id="F9XM77"/>
<dbReference type="HOGENOM" id="CLU_2442556_0_0_1"/>
<accession>F9XM77</accession>
<gene>
    <name evidence="1" type="ORF">MYCGRDRAFT_82703</name>
</gene>
<dbReference type="EMBL" id="CM001206">
    <property type="protein sequence ID" value="EGP83438.1"/>
    <property type="molecule type" value="Genomic_DNA"/>
</dbReference>
<dbReference type="Proteomes" id="UP000008062">
    <property type="component" value="Chromosome 11"/>
</dbReference>
<proteinExistence type="predicted"/>
<dbReference type="KEGG" id="ztr:MYCGRDRAFT_82703"/>
<dbReference type="GeneID" id="13396451"/>